<comment type="similarity">
    <text evidence="5">Belongs to the bacterial solute-binding protein 9 family.</text>
</comment>
<keyword evidence="2 5" id="KW-0813">Transport</keyword>
<comment type="subcellular location">
    <subcellularLocation>
        <location evidence="1">Cell envelope</location>
    </subcellularLocation>
</comment>
<name>A0A0D8ZM73_9CYAN</name>
<sequence length="337" mass="36161">MPIQRHQTWGSTLLAIAASILSACSESTSTNQNSPTNVTNTAATSTNLKVVATSSVLCDMTKTIAATTIDLTCLVKAGIDPHVYEPTPEDRKAIEDAQLIFYSGYDFEPSLIKLIKASSHPATKVAVGEVAVPQPLMGEHAHEGDEKQAQAEEPDPHIWHDAKNGVQMVRVMQANLTQAAPENTNLYTQNAQALSAELTQIDSWIKSQIATIPSNSRKLVTTHDALAYYSAAYNIPVAGALQGFSTEEKPTAARVRQLTQEIKAERVPTIFAEVASNSQLIETVAKEANVQLSERELFVDGLGVAGSEGDTYPKMLIANTKAIALGLGGRYTAFAPK</sequence>
<proteinExistence type="inferred from homology"/>
<feature type="chain" id="PRO_5002337134" evidence="6">
    <location>
        <begin position="26"/>
        <end position="337"/>
    </location>
</feature>
<dbReference type="STRING" id="1618023.UH38_21095"/>
<evidence type="ECO:0000313" key="7">
    <source>
        <dbReference type="EMBL" id="KJH69928.1"/>
    </source>
</evidence>
<evidence type="ECO:0000256" key="1">
    <source>
        <dbReference type="ARBA" id="ARBA00004196"/>
    </source>
</evidence>
<dbReference type="InterPro" id="IPR050492">
    <property type="entry name" value="Bact_metal-bind_prot9"/>
</dbReference>
<dbReference type="PRINTS" id="PR00691">
    <property type="entry name" value="ADHESINB"/>
</dbReference>
<dbReference type="PATRIC" id="fig|1618023.3.peg.2516"/>
<keyword evidence="3" id="KW-0479">Metal-binding</keyword>
<keyword evidence="4 6" id="KW-0732">Signal</keyword>
<dbReference type="AlphaFoldDB" id="A0A0D8ZM73"/>
<accession>A0A0D8ZM73</accession>
<dbReference type="PROSITE" id="PS51257">
    <property type="entry name" value="PROKAR_LIPOPROTEIN"/>
    <property type="match status" value="1"/>
</dbReference>
<gene>
    <name evidence="7" type="ORF">UH38_21095</name>
</gene>
<dbReference type="RefSeq" id="WP_045056666.1">
    <property type="nucleotide sequence ID" value="NZ_CAWMDP010000028.1"/>
</dbReference>
<dbReference type="InterPro" id="IPR006127">
    <property type="entry name" value="ZnuA-like"/>
</dbReference>
<evidence type="ECO:0000256" key="6">
    <source>
        <dbReference type="SAM" id="SignalP"/>
    </source>
</evidence>
<dbReference type="SUPFAM" id="SSF53807">
    <property type="entry name" value="Helical backbone' metal receptor"/>
    <property type="match status" value="1"/>
</dbReference>
<dbReference type="PRINTS" id="PR00690">
    <property type="entry name" value="ADHESNFAMILY"/>
</dbReference>
<dbReference type="EMBL" id="JYON01000031">
    <property type="protein sequence ID" value="KJH69928.1"/>
    <property type="molecule type" value="Genomic_DNA"/>
</dbReference>
<dbReference type="Proteomes" id="UP000032452">
    <property type="component" value="Unassembled WGS sequence"/>
</dbReference>
<keyword evidence="8" id="KW-1185">Reference proteome</keyword>
<dbReference type="Gene3D" id="3.40.50.1980">
    <property type="entry name" value="Nitrogenase molybdenum iron protein domain"/>
    <property type="match status" value="2"/>
</dbReference>
<dbReference type="Pfam" id="PF01297">
    <property type="entry name" value="ZnuA"/>
    <property type="match status" value="1"/>
</dbReference>
<reference evidence="7 8" key="1">
    <citation type="submission" date="2015-02" db="EMBL/GenBank/DDBJ databases">
        <title>Draft genome of a novel marine cyanobacterium (Chroococcales) isolated from South Atlantic Ocean.</title>
        <authorList>
            <person name="Rigonato J."/>
            <person name="Alvarenga D.O."/>
            <person name="Branco L.H."/>
            <person name="Varani A.M."/>
            <person name="Brandini F.P."/>
            <person name="Fiore M.F."/>
        </authorList>
    </citation>
    <scope>NUCLEOTIDE SEQUENCE [LARGE SCALE GENOMIC DNA]</scope>
    <source>
        <strain evidence="7 8">CENA595</strain>
    </source>
</reference>
<evidence type="ECO:0000256" key="4">
    <source>
        <dbReference type="ARBA" id="ARBA00022729"/>
    </source>
</evidence>
<dbReference type="InterPro" id="IPR006128">
    <property type="entry name" value="Lipoprotein_PsaA-like"/>
</dbReference>
<feature type="signal peptide" evidence="6">
    <location>
        <begin position="1"/>
        <end position="25"/>
    </location>
</feature>
<dbReference type="GO" id="GO:0046872">
    <property type="term" value="F:metal ion binding"/>
    <property type="evidence" value="ECO:0007669"/>
    <property type="project" value="UniProtKB-KW"/>
</dbReference>
<evidence type="ECO:0000313" key="8">
    <source>
        <dbReference type="Proteomes" id="UP000032452"/>
    </source>
</evidence>
<protein>
    <submittedName>
        <fullName evidence="7">Mn transporter MntC</fullName>
    </submittedName>
</protein>
<dbReference type="PANTHER" id="PTHR42953:SF1">
    <property type="entry name" value="METAL-BINDING PROTEIN HI_0362-RELATED"/>
    <property type="match status" value="1"/>
</dbReference>
<dbReference type="GO" id="GO:0030001">
    <property type="term" value="P:metal ion transport"/>
    <property type="evidence" value="ECO:0007669"/>
    <property type="project" value="InterPro"/>
</dbReference>
<evidence type="ECO:0000256" key="5">
    <source>
        <dbReference type="RuleBase" id="RU003512"/>
    </source>
</evidence>
<dbReference type="GO" id="GO:0007155">
    <property type="term" value="P:cell adhesion"/>
    <property type="evidence" value="ECO:0007669"/>
    <property type="project" value="InterPro"/>
</dbReference>
<evidence type="ECO:0000256" key="2">
    <source>
        <dbReference type="ARBA" id="ARBA00022448"/>
    </source>
</evidence>
<dbReference type="GO" id="GO:0030313">
    <property type="term" value="C:cell envelope"/>
    <property type="evidence" value="ECO:0007669"/>
    <property type="project" value="UniProtKB-SubCell"/>
</dbReference>
<evidence type="ECO:0000256" key="3">
    <source>
        <dbReference type="ARBA" id="ARBA00022723"/>
    </source>
</evidence>
<dbReference type="PANTHER" id="PTHR42953">
    <property type="entry name" value="HIGH-AFFINITY ZINC UPTAKE SYSTEM PROTEIN ZNUA-RELATED"/>
    <property type="match status" value="1"/>
</dbReference>
<comment type="caution">
    <text evidence="7">The sequence shown here is derived from an EMBL/GenBank/DDBJ whole genome shotgun (WGS) entry which is preliminary data.</text>
</comment>
<organism evidence="7 8">
    <name type="scientific">Aliterella atlantica CENA595</name>
    <dbReference type="NCBI Taxonomy" id="1618023"/>
    <lineage>
        <taxon>Bacteria</taxon>
        <taxon>Bacillati</taxon>
        <taxon>Cyanobacteriota</taxon>
        <taxon>Cyanophyceae</taxon>
        <taxon>Chroococcidiopsidales</taxon>
        <taxon>Aliterellaceae</taxon>
        <taxon>Aliterella</taxon>
    </lineage>
</organism>
<dbReference type="OrthoDB" id="9793396at2"/>
<dbReference type="InterPro" id="IPR006129">
    <property type="entry name" value="AdhesinB"/>
</dbReference>